<evidence type="ECO:0000313" key="4">
    <source>
        <dbReference type="EMBL" id="CAB4194137.1"/>
    </source>
</evidence>
<evidence type="ECO:0000313" key="6">
    <source>
        <dbReference type="EMBL" id="CAB5230881.1"/>
    </source>
</evidence>
<dbReference type="EMBL" id="LR796532">
    <property type="protein sequence ID" value="CAB4149936.1"/>
    <property type="molecule type" value="Genomic_DNA"/>
</dbReference>
<dbReference type="EMBL" id="LR797084">
    <property type="protein sequence ID" value="CAB4185952.1"/>
    <property type="molecule type" value="Genomic_DNA"/>
</dbReference>
<dbReference type="EMBL" id="LR796914">
    <property type="protein sequence ID" value="CAB4173782.1"/>
    <property type="molecule type" value="Genomic_DNA"/>
</dbReference>
<evidence type="ECO:0000313" key="3">
    <source>
        <dbReference type="EMBL" id="CAB4185952.1"/>
    </source>
</evidence>
<dbReference type="EMBL" id="LR797449">
    <property type="protein sequence ID" value="CAB4217279.1"/>
    <property type="molecule type" value="Genomic_DNA"/>
</dbReference>
<gene>
    <name evidence="3" type="ORF">UFOVP1140_17</name>
    <name evidence="4" type="ORF">UFOVP1258_26</name>
    <name evidence="5" type="ORF">UFOVP1500_19</name>
    <name evidence="6" type="ORF">UFOVP1588_2</name>
    <name evidence="1" type="ORF">UFOVP544_19</name>
    <name evidence="2" type="ORF">UFOVP976_13</name>
</gene>
<name>A0A6J5PRI3_9CAUD</name>
<evidence type="ECO:0000313" key="2">
    <source>
        <dbReference type="EMBL" id="CAB4173782.1"/>
    </source>
</evidence>
<evidence type="ECO:0000313" key="1">
    <source>
        <dbReference type="EMBL" id="CAB4149936.1"/>
    </source>
</evidence>
<evidence type="ECO:0000313" key="5">
    <source>
        <dbReference type="EMBL" id="CAB4217279.1"/>
    </source>
</evidence>
<organism evidence="2">
    <name type="scientific">uncultured Caudovirales phage</name>
    <dbReference type="NCBI Taxonomy" id="2100421"/>
    <lineage>
        <taxon>Viruses</taxon>
        <taxon>Duplodnaviria</taxon>
        <taxon>Heunggongvirae</taxon>
        <taxon>Uroviricota</taxon>
        <taxon>Caudoviricetes</taxon>
        <taxon>Peduoviridae</taxon>
        <taxon>Maltschvirus</taxon>
        <taxon>Maltschvirus maltsch</taxon>
    </lineage>
</organism>
<protein>
    <submittedName>
        <fullName evidence="2">Uncharacterized protein</fullName>
    </submittedName>
</protein>
<accession>A0A6J5PRI3</accession>
<proteinExistence type="predicted"/>
<sequence length="253" mass="25771">MATTTNYGWTTPDDTALVKDGASAIRTLGSSIDSTLKTQIDAQIPDSLLTTTGDTIYASGASTPARLGIGSTGQVLTVAGGVPSWATASSGSLTLLSTTTLSGASTTISSISGSYNNLFIYAYGVNLSVSAEFWCAPNASTTLGFTNGVELSSIWNLQGARISLSKGNTGSAGERITNARTDNAFSLMINNYASAASFKTHAVSSLYYVTNQGNILSNIAGGGFASTTAITSLVFSPSTGVFNGGTVLLYGVK</sequence>
<dbReference type="EMBL" id="LR798424">
    <property type="protein sequence ID" value="CAB5230881.1"/>
    <property type="molecule type" value="Genomic_DNA"/>
</dbReference>
<reference evidence="2" key="1">
    <citation type="submission" date="2020-05" db="EMBL/GenBank/DDBJ databases">
        <authorList>
            <person name="Chiriac C."/>
            <person name="Salcher M."/>
            <person name="Ghai R."/>
            <person name="Kavagutti S V."/>
        </authorList>
    </citation>
    <scope>NUCLEOTIDE SEQUENCE</scope>
</reference>
<dbReference type="EMBL" id="LR797205">
    <property type="protein sequence ID" value="CAB4194137.1"/>
    <property type="molecule type" value="Genomic_DNA"/>
</dbReference>